<organism evidence="1 2">
    <name type="scientific">Arthrobotrys conoides</name>
    <dbReference type="NCBI Taxonomy" id="74498"/>
    <lineage>
        <taxon>Eukaryota</taxon>
        <taxon>Fungi</taxon>
        <taxon>Dikarya</taxon>
        <taxon>Ascomycota</taxon>
        <taxon>Pezizomycotina</taxon>
        <taxon>Orbiliomycetes</taxon>
        <taxon>Orbiliales</taxon>
        <taxon>Orbiliaceae</taxon>
        <taxon>Arthrobotrys</taxon>
    </lineage>
</organism>
<dbReference type="EMBL" id="JAVHJM010000008">
    <property type="protein sequence ID" value="KAK6508723.1"/>
    <property type="molecule type" value="Genomic_DNA"/>
</dbReference>
<gene>
    <name evidence="1" type="ORF">TWF506_010801</name>
</gene>
<keyword evidence="2" id="KW-1185">Reference proteome</keyword>
<accession>A0AAN8NBK0</accession>
<name>A0AAN8NBK0_9PEZI</name>
<evidence type="ECO:0000313" key="2">
    <source>
        <dbReference type="Proteomes" id="UP001307849"/>
    </source>
</evidence>
<dbReference type="AlphaFoldDB" id="A0AAN8NBK0"/>
<proteinExistence type="predicted"/>
<comment type="caution">
    <text evidence="1">The sequence shown here is derived from an EMBL/GenBank/DDBJ whole genome shotgun (WGS) entry which is preliminary data.</text>
</comment>
<reference evidence="1 2" key="1">
    <citation type="submission" date="2019-10" db="EMBL/GenBank/DDBJ databases">
        <authorList>
            <person name="Palmer J.M."/>
        </authorList>
    </citation>
    <scope>NUCLEOTIDE SEQUENCE [LARGE SCALE GENOMIC DNA]</scope>
    <source>
        <strain evidence="1 2">TWF506</strain>
    </source>
</reference>
<sequence length="90" mass="10630">MPCAGPYLPEYIYLSKDPSDTNLRTQYFLRHGWPPRIASRLARNPANYQNWLRAYEKRPFVCREREFLGRSDLLELRAKIKMLSARAEGV</sequence>
<evidence type="ECO:0000313" key="1">
    <source>
        <dbReference type="EMBL" id="KAK6508723.1"/>
    </source>
</evidence>
<dbReference type="Proteomes" id="UP001307849">
    <property type="component" value="Unassembled WGS sequence"/>
</dbReference>
<protein>
    <submittedName>
        <fullName evidence="1">Uncharacterized protein</fullName>
    </submittedName>
</protein>